<dbReference type="PROSITE" id="PS51462">
    <property type="entry name" value="NUDIX"/>
    <property type="match status" value="1"/>
</dbReference>
<sequence>MKKAYAIVIRNGLILLVRRPGMPIWDLPGGDLLPNENERDGMRRLISELLSFNSVVEDLIGIYTKEHHEEITYVYKVQETVSQSRMESHDYADFSFFDIHNLPLNVYPDRQRQIKDYLTGRFPVRLRLKENKWLFKLKSFIKEKRK</sequence>
<evidence type="ECO:0000259" key="3">
    <source>
        <dbReference type="PROSITE" id="PS51462"/>
    </source>
</evidence>
<dbReference type="EMBL" id="JXKM01000014">
    <property type="protein sequence ID" value="OJG34317.1"/>
    <property type="molecule type" value="Genomic_DNA"/>
</dbReference>
<dbReference type="GO" id="GO:0016787">
    <property type="term" value="F:hydrolase activity"/>
    <property type="evidence" value="ECO:0007669"/>
    <property type="project" value="UniProtKB-KW"/>
</dbReference>
<dbReference type="OrthoDB" id="9816289at2"/>
<dbReference type="PANTHER" id="PTHR43046">
    <property type="entry name" value="GDP-MANNOSE MANNOSYL HYDROLASE"/>
    <property type="match status" value="1"/>
</dbReference>
<reference evidence="4 5" key="1">
    <citation type="submission" date="2014-12" db="EMBL/GenBank/DDBJ databases">
        <title>Draft genome sequences of 29 type strains of Enterococci.</title>
        <authorList>
            <person name="Zhong Z."/>
            <person name="Sun Z."/>
            <person name="Liu W."/>
            <person name="Zhang W."/>
            <person name="Zhang H."/>
        </authorList>
    </citation>
    <scope>NUCLEOTIDE SEQUENCE [LARGE SCALE GENOMIC DNA]</scope>
    <source>
        <strain evidence="4 5">DSM 22802</strain>
    </source>
</reference>
<dbReference type="SUPFAM" id="SSF55811">
    <property type="entry name" value="Nudix"/>
    <property type="match status" value="1"/>
</dbReference>
<gene>
    <name evidence="4" type="ORF">RV00_GL000849</name>
</gene>
<comment type="caution">
    <text evidence="4">The sequence shown here is derived from an EMBL/GenBank/DDBJ whole genome shotgun (WGS) entry which is preliminary data.</text>
</comment>
<comment type="cofactor">
    <cofactor evidence="1">
        <name>Mg(2+)</name>
        <dbReference type="ChEBI" id="CHEBI:18420"/>
    </cofactor>
</comment>
<dbReference type="Gene3D" id="3.90.79.10">
    <property type="entry name" value="Nucleoside Triphosphate Pyrophosphohydrolase"/>
    <property type="match status" value="1"/>
</dbReference>
<dbReference type="STRING" id="319970.RV00_GL000849"/>
<proteinExistence type="predicted"/>
<accession>A0A1L8SQG0</accession>
<keyword evidence="5" id="KW-1185">Reference proteome</keyword>
<feature type="domain" description="Nudix hydrolase" evidence="3">
    <location>
        <begin position="1"/>
        <end position="118"/>
    </location>
</feature>
<dbReference type="PANTHER" id="PTHR43046:SF14">
    <property type="entry name" value="MUTT_NUDIX FAMILY PROTEIN"/>
    <property type="match status" value="1"/>
</dbReference>
<dbReference type="InterPro" id="IPR015797">
    <property type="entry name" value="NUDIX_hydrolase-like_dom_sf"/>
</dbReference>
<name>A0A1L8SQG0_9ENTE</name>
<evidence type="ECO:0000313" key="5">
    <source>
        <dbReference type="Proteomes" id="UP000183700"/>
    </source>
</evidence>
<keyword evidence="2" id="KW-0378">Hydrolase</keyword>
<protein>
    <recommendedName>
        <fullName evidence="3">Nudix hydrolase domain-containing protein</fullName>
    </recommendedName>
</protein>
<dbReference type="Pfam" id="PF00293">
    <property type="entry name" value="NUDIX"/>
    <property type="match status" value="1"/>
</dbReference>
<evidence type="ECO:0000313" key="4">
    <source>
        <dbReference type="EMBL" id="OJG34317.1"/>
    </source>
</evidence>
<dbReference type="InterPro" id="IPR000086">
    <property type="entry name" value="NUDIX_hydrolase_dom"/>
</dbReference>
<dbReference type="AlphaFoldDB" id="A0A1L8SQG0"/>
<dbReference type="RefSeq" id="WP_071863196.1">
    <property type="nucleotide sequence ID" value="NZ_CAURXW010000022.1"/>
</dbReference>
<evidence type="ECO:0000256" key="1">
    <source>
        <dbReference type="ARBA" id="ARBA00001946"/>
    </source>
</evidence>
<organism evidence="4 5">
    <name type="scientific">Enterococcus devriesei</name>
    <dbReference type="NCBI Taxonomy" id="319970"/>
    <lineage>
        <taxon>Bacteria</taxon>
        <taxon>Bacillati</taxon>
        <taxon>Bacillota</taxon>
        <taxon>Bacilli</taxon>
        <taxon>Lactobacillales</taxon>
        <taxon>Enterococcaceae</taxon>
        <taxon>Enterococcus</taxon>
    </lineage>
</organism>
<evidence type="ECO:0000256" key="2">
    <source>
        <dbReference type="ARBA" id="ARBA00022801"/>
    </source>
</evidence>
<dbReference type="Proteomes" id="UP000183700">
    <property type="component" value="Unassembled WGS sequence"/>
</dbReference>